<organism evidence="3 4">
    <name type="scientific">Kineosporia babensis</name>
    <dbReference type="NCBI Taxonomy" id="499548"/>
    <lineage>
        <taxon>Bacteria</taxon>
        <taxon>Bacillati</taxon>
        <taxon>Actinomycetota</taxon>
        <taxon>Actinomycetes</taxon>
        <taxon>Kineosporiales</taxon>
        <taxon>Kineosporiaceae</taxon>
        <taxon>Kineosporia</taxon>
    </lineage>
</organism>
<feature type="transmembrane region" description="Helical" evidence="2">
    <location>
        <begin position="118"/>
        <end position="138"/>
    </location>
</feature>
<gene>
    <name evidence="3" type="ORF">LR394_33685</name>
</gene>
<feature type="transmembrane region" description="Helical" evidence="2">
    <location>
        <begin position="91"/>
        <end position="111"/>
    </location>
</feature>
<keyword evidence="2" id="KW-0812">Transmembrane</keyword>
<feature type="region of interest" description="Disordered" evidence="1">
    <location>
        <begin position="14"/>
        <end position="42"/>
    </location>
</feature>
<sequence length="210" mass="21485">MLRGNRITAAAATPISSAGPPMGGEADATGCELGDRDRGRPGSSQMRLIAALCALGGLAHLAPDLLTRVLTARSLLIDAGGAAFASSAGQHGWFFTVMALVCLICAAHLVWSRSQRALAMTVVMEAVMLSAHLAYLLAVAPSFSPDGRAAGHSHLNPGDPVVTSGVPAAATHESHASPGPYLLLPVGAELVVLVVGVPALRRERLAAHRP</sequence>
<comment type="caution">
    <text evidence="3">The sequence shown here is derived from an EMBL/GenBank/DDBJ whole genome shotgun (WGS) entry which is preliminary data.</text>
</comment>
<evidence type="ECO:0000256" key="2">
    <source>
        <dbReference type="SAM" id="Phobius"/>
    </source>
</evidence>
<dbReference type="Proteomes" id="UP001138997">
    <property type="component" value="Unassembled WGS sequence"/>
</dbReference>
<evidence type="ECO:0000313" key="4">
    <source>
        <dbReference type="Proteomes" id="UP001138997"/>
    </source>
</evidence>
<dbReference type="RefSeq" id="WP_231448678.1">
    <property type="nucleotide sequence ID" value="NZ_JAJOMB010000025.1"/>
</dbReference>
<evidence type="ECO:0000256" key="1">
    <source>
        <dbReference type="SAM" id="MobiDB-lite"/>
    </source>
</evidence>
<dbReference type="EMBL" id="JAJOMB010000025">
    <property type="protein sequence ID" value="MCD5315857.1"/>
    <property type="molecule type" value="Genomic_DNA"/>
</dbReference>
<dbReference type="AlphaFoldDB" id="A0A9X1NIW4"/>
<evidence type="ECO:0000313" key="3">
    <source>
        <dbReference type="EMBL" id="MCD5315857.1"/>
    </source>
</evidence>
<reference evidence="3" key="1">
    <citation type="submission" date="2021-11" db="EMBL/GenBank/DDBJ databases">
        <title>Streptomyces corallinus and Kineosporia corallina sp. nov., two new coral-derived marine actinobacteria.</title>
        <authorList>
            <person name="Buangrab K."/>
            <person name="Sutthacheep M."/>
            <person name="Yeemin T."/>
            <person name="Harunari E."/>
            <person name="Igarashi Y."/>
            <person name="Sripreechasak P."/>
            <person name="Kanchanasin P."/>
            <person name="Tanasupawat S."/>
            <person name="Phongsopitanun W."/>
        </authorList>
    </citation>
    <scope>NUCLEOTIDE SEQUENCE</scope>
    <source>
        <strain evidence="3">JCM 31032</strain>
    </source>
</reference>
<keyword evidence="2" id="KW-0472">Membrane</keyword>
<proteinExistence type="predicted"/>
<keyword evidence="2" id="KW-1133">Transmembrane helix</keyword>
<name>A0A9X1NIW4_9ACTN</name>
<feature type="transmembrane region" description="Helical" evidence="2">
    <location>
        <begin position="48"/>
        <end position="71"/>
    </location>
</feature>
<keyword evidence="4" id="KW-1185">Reference proteome</keyword>
<feature type="transmembrane region" description="Helical" evidence="2">
    <location>
        <begin position="181"/>
        <end position="200"/>
    </location>
</feature>
<protein>
    <submittedName>
        <fullName evidence="3">Uncharacterized protein</fullName>
    </submittedName>
</protein>
<accession>A0A9X1NIW4</accession>